<evidence type="ECO:0000313" key="2">
    <source>
        <dbReference type="Proteomes" id="UP000015347"/>
    </source>
</evidence>
<proteinExistence type="predicted"/>
<gene>
    <name evidence="1" type="ORF">Salmuc_01007</name>
</gene>
<dbReference type="EMBL" id="APVH01000065">
    <property type="protein sequence ID" value="EPX75904.1"/>
    <property type="molecule type" value="Genomic_DNA"/>
</dbReference>
<dbReference type="HOGENOM" id="CLU_2439040_0_0_5"/>
<reference evidence="2" key="1">
    <citation type="journal article" date="2014" name="Stand. Genomic Sci.">
        <title>Genome sequence of the exopolysaccharide-producing Salipiger mucosus type strain (DSM 16094(T)), a moderately halophilic member of the Roseobacter clade.</title>
        <authorList>
            <person name="Riedel T."/>
            <person name="Spring S."/>
            <person name="Fiebig A."/>
            <person name="Petersen J."/>
            <person name="Kyrpides N.C."/>
            <person name="Goker M."/>
            <person name="Klenk H.P."/>
        </authorList>
    </citation>
    <scope>NUCLEOTIDE SEQUENCE [LARGE SCALE GENOMIC DNA]</scope>
    <source>
        <strain evidence="2">DSM 16094</strain>
    </source>
</reference>
<protein>
    <submittedName>
        <fullName evidence="1">Uncharacterized protein</fullName>
    </submittedName>
</protein>
<sequence length="90" mass="9821">MRTDLNVKGDLNVTHGTKNFRVPHPLDEDSDLVFAALEGPEAGIFLRGGGVLTEGTAVIELPDYFAAIARPEERTVQLTARGRRPFCAEL</sequence>
<dbReference type="AlphaFoldDB" id="S9RPE8"/>
<accession>S9RPE8</accession>
<dbReference type="STRING" id="1123237.Salmuc_01007"/>
<evidence type="ECO:0000313" key="1">
    <source>
        <dbReference type="EMBL" id="EPX75904.1"/>
    </source>
</evidence>
<comment type="caution">
    <text evidence="1">The sequence shown here is derived from an EMBL/GenBank/DDBJ whole genome shotgun (WGS) entry which is preliminary data.</text>
</comment>
<organism evidence="1 2">
    <name type="scientific">Salipiger mucosus DSM 16094</name>
    <dbReference type="NCBI Taxonomy" id="1123237"/>
    <lineage>
        <taxon>Bacteria</taxon>
        <taxon>Pseudomonadati</taxon>
        <taxon>Pseudomonadota</taxon>
        <taxon>Alphaproteobacteria</taxon>
        <taxon>Rhodobacterales</taxon>
        <taxon>Roseobacteraceae</taxon>
        <taxon>Salipiger</taxon>
    </lineage>
</organism>
<dbReference type="Proteomes" id="UP000015347">
    <property type="component" value="Unassembled WGS sequence"/>
</dbReference>
<dbReference type="RefSeq" id="WP_021120988.1">
    <property type="nucleotide sequence ID" value="NZ_KE557286.1"/>
</dbReference>
<dbReference type="eggNOG" id="ENOG503088S">
    <property type="taxonomic scope" value="Bacteria"/>
</dbReference>
<keyword evidence="2" id="KW-1185">Reference proteome</keyword>
<name>S9RPE8_9RHOB</name>